<dbReference type="Proteomes" id="UP000031668">
    <property type="component" value="Unassembled WGS sequence"/>
</dbReference>
<keyword evidence="2" id="KW-1185">Reference proteome</keyword>
<protein>
    <submittedName>
        <fullName evidence="1">Uncharacterized protein</fullName>
    </submittedName>
</protein>
<sequence length="387" mass="45611">MIHRVGLMGVVEFNMSLFYDVTTSIFYDQIEEGKDLKLVSLVSKTWSSILNQSKNGIYIDKKSKLIHLAGIFAIDLVRKLKKIYQKSGRLVFTENKKQRIYIIYFTLIAFPFANQESTPWLVEVLNELHSCVHIYIDKHSLDDLSFENKFLIQLYYIKSHVTLKLENSKVYQEMKACILGNLETTQAFKLHYSYLYCHTIIYLYQCCHRNAPCFNNDFIPIRNLVNQLVRALWKNTYINQIQNEEQKYMYQNLNNKYLSIIDKNLIRSVLSECEFRLWVKIDYDDPEILGDDSNVSRKIMALTVDSFKNKNYLDSKTARCCMRLLNENSNISLLTKCNDMYSGIGNDSIHDQNMLLKSNDFSRLSIKELLKWFCHIYESKFIFGEIN</sequence>
<dbReference type="EMBL" id="JWZT01005022">
    <property type="protein sequence ID" value="KII62273.1"/>
    <property type="molecule type" value="Genomic_DNA"/>
</dbReference>
<gene>
    <name evidence="1" type="ORF">RF11_09591</name>
</gene>
<name>A0A0C2IAC8_THEKT</name>
<evidence type="ECO:0000313" key="1">
    <source>
        <dbReference type="EMBL" id="KII62273.1"/>
    </source>
</evidence>
<comment type="caution">
    <text evidence="1">The sequence shown here is derived from an EMBL/GenBank/DDBJ whole genome shotgun (WGS) entry which is preliminary data.</text>
</comment>
<reference evidence="1 2" key="1">
    <citation type="journal article" date="2014" name="Genome Biol. Evol.">
        <title>The genome of the myxosporean Thelohanellus kitauei shows adaptations to nutrient acquisition within its fish host.</title>
        <authorList>
            <person name="Yang Y."/>
            <person name="Xiong J."/>
            <person name="Zhou Z."/>
            <person name="Huo F."/>
            <person name="Miao W."/>
            <person name="Ran C."/>
            <person name="Liu Y."/>
            <person name="Zhang J."/>
            <person name="Feng J."/>
            <person name="Wang M."/>
            <person name="Wang M."/>
            <person name="Wang L."/>
            <person name="Yao B."/>
        </authorList>
    </citation>
    <scope>NUCLEOTIDE SEQUENCE [LARGE SCALE GENOMIC DNA]</scope>
    <source>
        <strain evidence="1">Wuqing</strain>
    </source>
</reference>
<evidence type="ECO:0000313" key="2">
    <source>
        <dbReference type="Proteomes" id="UP000031668"/>
    </source>
</evidence>
<dbReference type="AlphaFoldDB" id="A0A0C2IAC8"/>
<accession>A0A0C2IAC8</accession>
<proteinExistence type="predicted"/>
<organism evidence="1 2">
    <name type="scientific">Thelohanellus kitauei</name>
    <name type="common">Myxosporean</name>
    <dbReference type="NCBI Taxonomy" id="669202"/>
    <lineage>
        <taxon>Eukaryota</taxon>
        <taxon>Metazoa</taxon>
        <taxon>Cnidaria</taxon>
        <taxon>Myxozoa</taxon>
        <taxon>Myxosporea</taxon>
        <taxon>Bivalvulida</taxon>
        <taxon>Platysporina</taxon>
        <taxon>Myxobolidae</taxon>
        <taxon>Thelohanellus</taxon>
    </lineage>
</organism>